<evidence type="ECO:0000313" key="2">
    <source>
        <dbReference type="Proteomes" id="UP000321863"/>
    </source>
</evidence>
<dbReference type="Pfam" id="PF13310">
    <property type="entry name" value="Virulence_RhuM"/>
    <property type="match status" value="1"/>
</dbReference>
<dbReference type="Proteomes" id="UP000321863">
    <property type="component" value="Unassembled WGS sequence"/>
</dbReference>
<dbReference type="PANTHER" id="PTHR35810">
    <property type="entry name" value="CYTOPLASMIC PROTEIN-RELATED"/>
    <property type="match status" value="1"/>
</dbReference>
<accession>A0A511YK86</accession>
<organism evidence="1 2">
    <name type="scientific">Chryseobacterium hagamense</name>
    <dbReference type="NCBI Taxonomy" id="395935"/>
    <lineage>
        <taxon>Bacteria</taxon>
        <taxon>Pseudomonadati</taxon>
        <taxon>Bacteroidota</taxon>
        <taxon>Flavobacteriia</taxon>
        <taxon>Flavobacteriales</taxon>
        <taxon>Weeksellaceae</taxon>
        <taxon>Chryseobacterium group</taxon>
        <taxon>Chryseobacterium</taxon>
    </lineage>
</organism>
<sequence length="100" mass="11789">MKQGNQLFGKDYFSELLERIREIRASERLFYQKITDIYATAIDYDIQSPLTKEFYATVQNKLHWTIHNHTAAELISLRADAAKPIWDLPPGKMKRVEVKY</sequence>
<evidence type="ECO:0000313" key="1">
    <source>
        <dbReference type="EMBL" id="GEN75615.1"/>
    </source>
</evidence>
<comment type="caution">
    <text evidence="1">The sequence shown here is derived from an EMBL/GenBank/DDBJ whole genome shotgun (WGS) entry which is preliminary data.</text>
</comment>
<dbReference type="AlphaFoldDB" id="A0A511YK86"/>
<protein>
    <submittedName>
        <fullName evidence="1">Uncharacterized protein</fullName>
    </submittedName>
</protein>
<dbReference type="InterPro" id="IPR011204">
    <property type="entry name" value="Virulence_RhuM-like"/>
</dbReference>
<reference evidence="1 2" key="1">
    <citation type="submission" date="2019-07" db="EMBL/GenBank/DDBJ databases">
        <title>Whole genome shotgun sequence of Chryseobacterium hagamense NBRC 105253.</title>
        <authorList>
            <person name="Hosoyama A."/>
            <person name="Uohara A."/>
            <person name="Ohji S."/>
            <person name="Ichikawa N."/>
        </authorList>
    </citation>
    <scope>NUCLEOTIDE SEQUENCE [LARGE SCALE GENOMIC DNA]</scope>
    <source>
        <strain evidence="1 2">NBRC 105253</strain>
    </source>
</reference>
<keyword evidence="2" id="KW-1185">Reference proteome</keyword>
<name>A0A511YK86_9FLAO</name>
<gene>
    <name evidence="1" type="ORF">CHA01nite_13550</name>
</gene>
<proteinExistence type="predicted"/>
<dbReference type="PANTHER" id="PTHR35810:SF1">
    <property type="entry name" value="CYTOPLASMIC PROTEIN"/>
    <property type="match status" value="1"/>
</dbReference>
<dbReference type="EMBL" id="BJYJ01000004">
    <property type="protein sequence ID" value="GEN75615.1"/>
    <property type="molecule type" value="Genomic_DNA"/>
</dbReference>